<organism evidence="2 3">
    <name type="scientific">Streptomyces zagrosensis</name>
    <dbReference type="NCBI Taxonomy" id="1042984"/>
    <lineage>
        <taxon>Bacteria</taxon>
        <taxon>Bacillati</taxon>
        <taxon>Actinomycetota</taxon>
        <taxon>Actinomycetes</taxon>
        <taxon>Kitasatosporales</taxon>
        <taxon>Streptomycetaceae</taxon>
        <taxon>Streptomyces</taxon>
    </lineage>
</organism>
<evidence type="ECO:0000313" key="3">
    <source>
        <dbReference type="Proteomes" id="UP000588098"/>
    </source>
</evidence>
<dbReference type="InterPro" id="IPR004843">
    <property type="entry name" value="Calcineurin-like_PHP"/>
</dbReference>
<keyword evidence="3" id="KW-1185">Reference proteome</keyword>
<dbReference type="RefSeq" id="WP_184575076.1">
    <property type="nucleotide sequence ID" value="NZ_JACHJL010000013.1"/>
</dbReference>
<dbReference type="GO" id="GO:0016787">
    <property type="term" value="F:hydrolase activity"/>
    <property type="evidence" value="ECO:0007669"/>
    <property type="project" value="InterPro"/>
</dbReference>
<reference evidence="2 3" key="1">
    <citation type="submission" date="2020-08" db="EMBL/GenBank/DDBJ databases">
        <title>Genomic Encyclopedia of Type Strains, Phase III (KMG-III): the genomes of soil and plant-associated and newly described type strains.</title>
        <authorList>
            <person name="Whitman W."/>
        </authorList>
    </citation>
    <scope>NUCLEOTIDE SEQUENCE [LARGE SCALE GENOMIC DNA]</scope>
    <source>
        <strain evidence="2 3">CECT 8305</strain>
    </source>
</reference>
<dbReference type="EMBL" id="JACHJL010000013">
    <property type="protein sequence ID" value="MBB5937822.1"/>
    <property type="molecule type" value="Genomic_DNA"/>
</dbReference>
<dbReference type="PANTHER" id="PTHR36492">
    <property type="match status" value="1"/>
</dbReference>
<dbReference type="Proteomes" id="UP000588098">
    <property type="component" value="Unassembled WGS sequence"/>
</dbReference>
<dbReference type="InterPro" id="IPR029052">
    <property type="entry name" value="Metallo-depent_PP-like"/>
</dbReference>
<dbReference type="SUPFAM" id="SSF56300">
    <property type="entry name" value="Metallo-dependent phosphatases"/>
    <property type="match status" value="1"/>
</dbReference>
<dbReference type="Gene3D" id="3.60.21.10">
    <property type="match status" value="1"/>
</dbReference>
<evidence type="ECO:0000313" key="2">
    <source>
        <dbReference type="EMBL" id="MBB5937822.1"/>
    </source>
</evidence>
<name>A0A7W9QF09_9ACTN</name>
<dbReference type="PANTHER" id="PTHR36492:SF2">
    <property type="entry name" value="[ACYL-CARRIER-PROTEIN] PHOSPHODIESTERASE PPTH"/>
    <property type="match status" value="1"/>
</dbReference>
<dbReference type="Pfam" id="PF00149">
    <property type="entry name" value="Metallophos"/>
    <property type="match status" value="1"/>
</dbReference>
<accession>A0A7W9QF09</accession>
<proteinExistence type="predicted"/>
<protein>
    <submittedName>
        <fullName evidence="2">3',5'-cyclic AMP phosphodiesterase CpdA</fullName>
    </submittedName>
</protein>
<feature type="domain" description="Calcineurin-like phosphoesterase" evidence="1">
    <location>
        <begin position="11"/>
        <end position="243"/>
    </location>
</feature>
<evidence type="ECO:0000259" key="1">
    <source>
        <dbReference type="Pfam" id="PF00149"/>
    </source>
</evidence>
<gene>
    <name evidence="2" type="ORF">FHS42_004906</name>
</gene>
<comment type="caution">
    <text evidence="2">The sequence shown here is derived from an EMBL/GenBank/DDBJ whole genome shotgun (WGS) entry which is preliminary data.</text>
</comment>
<sequence length="292" mass="33240">MTGGAHRGELLAISDLHVSYEDNRAITEKLRPNSDDDWLIVAGDVGEVFADIERSLQLLSERFAKVIWAPGNHELWTHPKDSLELRGVARYDRLVEMCRSLGVATPEDPFLIWEGTAGPLTIAPVFTLYDYTFRANPRHTQEEALAAAYETGVVCTDEHFLHPDPYPSKEAWCQARIAETERRLAEIAPEAPPVLINHWPLTRLPTEVLYYPDFALWCGTKLTADWHRRFNAAAVIYGHLHIPRVTTEDGVRFEEVSLGYPREWRRRGLPDNLLRPVLPAVGHGDQQYSRAR</sequence>
<dbReference type="AlphaFoldDB" id="A0A7W9QF09"/>
<dbReference type="CDD" id="cd00838">
    <property type="entry name" value="MPP_superfamily"/>
    <property type="match status" value="1"/>
</dbReference>
<dbReference type="InterPro" id="IPR052963">
    <property type="entry name" value="Pantetheine_PDE"/>
</dbReference>